<feature type="compositionally biased region" description="Acidic residues" evidence="5">
    <location>
        <begin position="663"/>
        <end position="673"/>
    </location>
</feature>
<protein>
    <recommendedName>
        <fullName evidence="1">triacylglycerol lipase</fullName>
        <ecNumber evidence="1">3.1.1.3</ecNumber>
    </recommendedName>
</protein>
<evidence type="ECO:0000256" key="4">
    <source>
        <dbReference type="PROSITE-ProRule" id="PRU01161"/>
    </source>
</evidence>
<evidence type="ECO:0000259" key="6">
    <source>
        <dbReference type="PROSITE" id="PS51635"/>
    </source>
</evidence>
<dbReference type="PANTHER" id="PTHR12406">
    <property type="entry name" value="CALCIUM-INDEPENDENT PHOSPHOLIPASE A2 IPLA2 -RELATED"/>
    <property type="match status" value="1"/>
</dbReference>
<dbReference type="EC" id="3.1.1.3" evidence="1"/>
<evidence type="ECO:0000256" key="1">
    <source>
        <dbReference type="ARBA" id="ARBA00013279"/>
    </source>
</evidence>
<comment type="caution">
    <text evidence="7">The sequence shown here is derived from an EMBL/GenBank/DDBJ whole genome shotgun (WGS) entry which is preliminary data.</text>
</comment>
<keyword evidence="2 4" id="KW-0378">Hydrolase</keyword>
<gene>
    <name evidence="7" type="ORF">niasHS_006922</name>
</gene>
<evidence type="ECO:0000256" key="5">
    <source>
        <dbReference type="SAM" id="MobiDB-lite"/>
    </source>
</evidence>
<dbReference type="InterPro" id="IPR002641">
    <property type="entry name" value="PNPLA_dom"/>
</dbReference>
<evidence type="ECO:0000313" key="7">
    <source>
        <dbReference type="EMBL" id="KAL3089538.1"/>
    </source>
</evidence>
<proteinExistence type="predicted"/>
<reference evidence="7 8" key="1">
    <citation type="submission" date="2024-10" db="EMBL/GenBank/DDBJ databases">
        <authorList>
            <person name="Kim D."/>
        </authorList>
    </citation>
    <scope>NUCLEOTIDE SEQUENCE [LARGE SCALE GENOMIC DNA]</scope>
    <source>
        <strain evidence="7">Taebaek</strain>
    </source>
</reference>
<dbReference type="Pfam" id="PF01734">
    <property type="entry name" value="Patatin"/>
    <property type="match status" value="1"/>
</dbReference>
<feature type="active site" description="Nucleophile" evidence="4">
    <location>
        <position position="48"/>
    </location>
</feature>
<dbReference type="PROSITE" id="PS51635">
    <property type="entry name" value="PNPLA"/>
    <property type="match status" value="1"/>
</dbReference>
<feature type="region of interest" description="Disordered" evidence="5">
    <location>
        <begin position="481"/>
        <end position="673"/>
    </location>
</feature>
<dbReference type="InterPro" id="IPR033562">
    <property type="entry name" value="PLPL"/>
</dbReference>
<dbReference type="PANTHER" id="PTHR12406:SF41">
    <property type="entry name" value="BRUMMER, ISOFORM B-RELATED"/>
    <property type="match status" value="1"/>
</dbReference>
<organism evidence="7 8">
    <name type="scientific">Heterodera schachtii</name>
    <name type="common">Sugarbeet cyst nematode worm</name>
    <name type="synonym">Tylenchus schachtii</name>
    <dbReference type="NCBI Taxonomy" id="97005"/>
    <lineage>
        <taxon>Eukaryota</taxon>
        <taxon>Metazoa</taxon>
        <taxon>Ecdysozoa</taxon>
        <taxon>Nematoda</taxon>
        <taxon>Chromadorea</taxon>
        <taxon>Rhabditida</taxon>
        <taxon>Tylenchina</taxon>
        <taxon>Tylenchomorpha</taxon>
        <taxon>Tylenchoidea</taxon>
        <taxon>Heteroderidae</taxon>
        <taxon>Heteroderinae</taxon>
        <taxon>Heterodera</taxon>
    </lineage>
</organism>
<dbReference type="SUPFAM" id="SSF52151">
    <property type="entry name" value="FabD/lysophospholipase-like"/>
    <property type="match status" value="1"/>
</dbReference>
<comment type="caution">
    <text evidence="4">Lacks conserved residue(s) required for the propagation of feature annotation.</text>
</comment>
<feature type="compositionally biased region" description="Polar residues" evidence="5">
    <location>
        <begin position="537"/>
        <end position="577"/>
    </location>
</feature>
<dbReference type="Gene3D" id="3.40.1090.10">
    <property type="entry name" value="Cytosolic phospholipase A2 catalytic domain"/>
    <property type="match status" value="2"/>
</dbReference>
<feature type="compositionally biased region" description="Polar residues" evidence="5">
    <location>
        <begin position="509"/>
        <end position="523"/>
    </location>
</feature>
<evidence type="ECO:0000256" key="3">
    <source>
        <dbReference type="ARBA" id="ARBA00023098"/>
    </source>
</evidence>
<dbReference type="GO" id="GO:0004806">
    <property type="term" value="F:triacylglycerol lipase activity"/>
    <property type="evidence" value="ECO:0007669"/>
    <property type="project" value="UniProtKB-EC"/>
</dbReference>
<accession>A0ABD2JFY9</accession>
<sequence length="673" mass="74822">MNFRNNWFSNANLSLCGCGFLCIYHAGVCAALREYAPQLTRNRIYGASAGSIAAAGLICNVSVAEATTSILQVVAEARAGVLQAFSPTFDLMNIVRDELDRILPDNAHQLCSGRLFVSLTEYSTGQNAIISEFANKKELIQAILCSCFIPIFCGYTVPEFRGVRYIDGGFSDNQPVYDQNTITISPFSGESDICPLDHASASILGFVYYNTSIRFNNENFYRFCSCFVPPSQEICSKICLQGFTDALRFLTTSSITPCTKCLILSTQKFNSLMNDELKRSRSYFNIQQATASATTPKRRKRLDSECGVCMARLEQRLSTDMTTALFPEILHKTLKEPITCASLPAQLFRYARTFRAVEFGLRIADPFLRSLDYVVYVMRMLNEWLLKLKKGDLILDRLQKFLDFLLSQIEDQNLLCTPNISCQYQFTASRVKDTHSEHWLMDEMFNDIYENMHNESVQQELILANYYNDVQNATNSVEIEESSGNALTDNEKKIDDTDKSVRHIEKDSGISSTNTSVAVSGISSDDGRYNVSRRKTNTANSPTKTTNNGTSRSNKQNNATSRRHTTGISSIGTDNANSESVSSSSSFRRRSAHSLNKPTFAETPSHSFAHPSSVGVSQSNANKPRKLKAAYFPSDSSCSGDESGGPSEQPSRMISRQRRDSDGGYEGDPSSDT</sequence>
<dbReference type="GO" id="GO:0016042">
    <property type="term" value="P:lipid catabolic process"/>
    <property type="evidence" value="ECO:0007669"/>
    <property type="project" value="UniProtKB-UniRule"/>
</dbReference>
<keyword evidence="3 4" id="KW-0443">Lipid metabolism</keyword>
<feature type="compositionally biased region" description="Low complexity" evidence="5">
    <location>
        <begin position="633"/>
        <end position="648"/>
    </location>
</feature>
<feature type="domain" description="PNPLA" evidence="6">
    <location>
        <begin position="13"/>
        <end position="180"/>
    </location>
</feature>
<evidence type="ECO:0000313" key="8">
    <source>
        <dbReference type="Proteomes" id="UP001620645"/>
    </source>
</evidence>
<evidence type="ECO:0000256" key="2">
    <source>
        <dbReference type="ARBA" id="ARBA00022801"/>
    </source>
</evidence>
<keyword evidence="8" id="KW-1185">Reference proteome</keyword>
<dbReference type="PROSITE" id="PS51257">
    <property type="entry name" value="PROKAR_LIPOPROTEIN"/>
    <property type="match status" value="1"/>
</dbReference>
<dbReference type="InterPro" id="IPR016035">
    <property type="entry name" value="Acyl_Trfase/lysoPLipase"/>
</dbReference>
<keyword evidence="4" id="KW-0442">Lipid degradation</keyword>
<feature type="short sequence motif" description="DGA/G" evidence="4">
    <location>
        <begin position="167"/>
        <end position="169"/>
    </location>
</feature>
<feature type="active site" description="Proton acceptor" evidence="4">
    <location>
        <position position="167"/>
    </location>
</feature>
<dbReference type="FunFam" id="3.40.1090.10:FF:000003">
    <property type="entry name" value="Patatin-like phospholipase domain-containing protein 2"/>
    <property type="match status" value="1"/>
</dbReference>
<dbReference type="CDD" id="cd07204">
    <property type="entry name" value="Pat_PNPLA_like"/>
    <property type="match status" value="1"/>
</dbReference>
<feature type="short sequence motif" description="GXSXG" evidence="4">
    <location>
        <begin position="46"/>
        <end position="50"/>
    </location>
</feature>
<dbReference type="Proteomes" id="UP001620645">
    <property type="component" value="Unassembled WGS sequence"/>
</dbReference>
<dbReference type="AlphaFoldDB" id="A0ABD2JFY9"/>
<feature type="compositionally biased region" description="Basic and acidic residues" evidence="5">
    <location>
        <begin position="489"/>
        <end position="508"/>
    </location>
</feature>
<dbReference type="EMBL" id="JBICCN010000144">
    <property type="protein sequence ID" value="KAL3089538.1"/>
    <property type="molecule type" value="Genomic_DNA"/>
</dbReference>
<name>A0ABD2JFY9_HETSC</name>